<proteinExistence type="predicted"/>
<organism evidence="2 3">
    <name type="scientific">Thraustotheca clavata</name>
    <dbReference type="NCBI Taxonomy" id="74557"/>
    <lineage>
        <taxon>Eukaryota</taxon>
        <taxon>Sar</taxon>
        <taxon>Stramenopiles</taxon>
        <taxon>Oomycota</taxon>
        <taxon>Saprolegniomycetes</taxon>
        <taxon>Saprolegniales</taxon>
        <taxon>Achlyaceae</taxon>
        <taxon>Thraustotheca</taxon>
    </lineage>
</organism>
<dbReference type="OrthoDB" id="75900at2759"/>
<name>A0A1W0A7N8_9STRA</name>
<accession>A0A1W0A7N8</accession>
<evidence type="ECO:0000313" key="3">
    <source>
        <dbReference type="Proteomes" id="UP000243217"/>
    </source>
</evidence>
<protein>
    <submittedName>
        <fullName evidence="2">Uncharacterized protein</fullName>
    </submittedName>
</protein>
<dbReference type="Proteomes" id="UP000243217">
    <property type="component" value="Unassembled WGS sequence"/>
</dbReference>
<dbReference type="AlphaFoldDB" id="A0A1W0A7N8"/>
<evidence type="ECO:0000313" key="2">
    <source>
        <dbReference type="EMBL" id="OQS06302.1"/>
    </source>
</evidence>
<keyword evidence="1" id="KW-0175">Coiled coil</keyword>
<dbReference type="EMBL" id="JNBS01000359">
    <property type="protein sequence ID" value="OQS06302.1"/>
    <property type="molecule type" value="Genomic_DNA"/>
</dbReference>
<evidence type="ECO:0000256" key="1">
    <source>
        <dbReference type="SAM" id="Coils"/>
    </source>
</evidence>
<reference evidence="2 3" key="1">
    <citation type="journal article" date="2014" name="Genome Biol. Evol.">
        <title>The secreted proteins of Achlya hypogyna and Thraustotheca clavata identify the ancestral oomycete secretome and reveal gene acquisitions by horizontal gene transfer.</title>
        <authorList>
            <person name="Misner I."/>
            <person name="Blouin N."/>
            <person name="Leonard G."/>
            <person name="Richards T.A."/>
            <person name="Lane C.E."/>
        </authorList>
    </citation>
    <scope>NUCLEOTIDE SEQUENCE [LARGE SCALE GENOMIC DNA]</scope>
    <source>
        <strain evidence="2 3">ATCC 34112</strain>
    </source>
</reference>
<sequence>MPMVHRGQVTRDFIDSAKLDIERSLTRQEEEYFNDVLRQKKTVFVKEMEDKRNEVKALAHPPRTRIVGKSTKQLIKRTETKRLLCLRMPKLPLTLENCADPMEFENIETEILHEAAVSMDHIIAREVHASTHRTLMEAYIRKLEFQNAEWRQKLKDEVLKSMDAAMLRQKIQTYELSMKDLERKLKIAEAQIIDLQKQLHSAELRAVDLTKTNCEITVDILNETRLSNNDFEERLVQEQITSSELRELVAQCVEKIESLMAENILLIQKQVEEIRAPVPQPGMNLRQKDLPQPHVKFKISTTVDYLDIIPWRRYAVQFQQLVADSFGVCTIPAITVPLVYSVQFWAQQAQPEVHERWLLQVAKLGINDSLLERPGIDQVLGLINDIWVERLLYTLNTTTLRVPRQSFPLFVHHFFLKLARTHFEAKAQLYLFVLGLMEFRSQHTRIEIMAVMLGLSNLKCYAPRMADCVLALVGLLVPLASLPGMLAMCNHKPLNFTSATLTMALNNVFPLNRDPHVVPNQFDRLVINADTQASMREMLQDHDADAILTNSASFSTSRSNSPKNSRSKRLASLSFESILAIGVHVWNIQTTKDFDYCLQKLKKDNPFGALDYGDFRALAMKYFANELMESEVLEAYQKGAEYELINENTNYIKC</sequence>
<comment type="caution">
    <text evidence="2">The sequence shown here is derived from an EMBL/GenBank/DDBJ whole genome shotgun (WGS) entry which is preliminary data.</text>
</comment>
<feature type="coiled-coil region" evidence="1">
    <location>
        <begin position="164"/>
        <end position="212"/>
    </location>
</feature>
<keyword evidence="3" id="KW-1185">Reference proteome</keyword>
<gene>
    <name evidence="2" type="ORF">THRCLA_01657</name>
</gene>
<feature type="non-terminal residue" evidence="2">
    <location>
        <position position="654"/>
    </location>
</feature>